<name>A0A0G1XVE6_9BACT</name>
<evidence type="ECO:0000313" key="1">
    <source>
        <dbReference type="EMBL" id="KKU98280.1"/>
    </source>
</evidence>
<gene>
    <name evidence="1" type="ORF">UY28_C0004G0018</name>
</gene>
<proteinExistence type="predicted"/>
<reference evidence="1 2" key="1">
    <citation type="journal article" date="2015" name="Nature">
        <title>rRNA introns, odd ribosomes, and small enigmatic genomes across a large radiation of phyla.</title>
        <authorList>
            <person name="Brown C.T."/>
            <person name="Hug L.A."/>
            <person name="Thomas B.C."/>
            <person name="Sharon I."/>
            <person name="Castelle C.J."/>
            <person name="Singh A."/>
            <person name="Wilkins M.J."/>
            <person name="Williams K.H."/>
            <person name="Banfield J.F."/>
        </authorList>
    </citation>
    <scope>NUCLEOTIDE SEQUENCE [LARGE SCALE GENOMIC DNA]</scope>
</reference>
<accession>A0A0G1XVE6</accession>
<dbReference type="Proteomes" id="UP000034694">
    <property type="component" value="Unassembled WGS sequence"/>
</dbReference>
<protein>
    <submittedName>
        <fullName evidence="1">Uncharacterized protein</fullName>
    </submittedName>
</protein>
<dbReference type="EMBL" id="LCPK01000004">
    <property type="protein sequence ID" value="KKU98280.1"/>
    <property type="molecule type" value="Genomic_DNA"/>
</dbReference>
<evidence type="ECO:0000313" key="2">
    <source>
        <dbReference type="Proteomes" id="UP000034694"/>
    </source>
</evidence>
<comment type="caution">
    <text evidence="1">The sequence shown here is derived from an EMBL/GenBank/DDBJ whole genome shotgun (WGS) entry which is preliminary data.</text>
</comment>
<dbReference type="AlphaFoldDB" id="A0A0G1XVE6"/>
<organism evidence="1 2">
    <name type="scientific">Candidatus Amesbacteria bacterium GW2011_GWB1_48_13</name>
    <dbReference type="NCBI Taxonomy" id="1618362"/>
    <lineage>
        <taxon>Bacteria</taxon>
        <taxon>Candidatus Amesiibacteriota</taxon>
    </lineage>
</organism>
<sequence length="70" mass="8143">MGSIKIQKQDRQTRLNELVETHNLALSFQRLQGAPYDHRRWKRALYHALGLSGCVDSEELRSIREALKLP</sequence>